<keyword evidence="3" id="KW-1185">Reference proteome</keyword>
<evidence type="ECO:0000313" key="2">
    <source>
        <dbReference type="EMBL" id="KAL3119528.1"/>
    </source>
</evidence>
<proteinExistence type="predicted"/>
<reference evidence="2 3" key="1">
    <citation type="submission" date="2024-10" db="EMBL/GenBank/DDBJ databases">
        <authorList>
            <person name="Kim D."/>
        </authorList>
    </citation>
    <scope>NUCLEOTIDE SEQUENCE [LARGE SCALE GENOMIC DNA]</scope>
    <source>
        <strain evidence="2">BH-2024</strain>
    </source>
</reference>
<comment type="caution">
    <text evidence="2">The sequence shown here is derived from an EMBL/GenBank/DDBJ whole genome shotgun (WGS) entry which is preliminary data.</text>
</comment>
<accession>A0ABD2LWA0</accession>
<feature type="region of interest" description="Disordered" evidence="1">
    <location>
        <begin position="1"/>
        <end position="40"/>
    </location>
</feature>
<dbReference type="AlphaFoldDB" id="A0ABD2LWA0"/>
<name>A0ABD2LWA0_9BILA</name>
<evidence type="ECO:0000256" key="1">
    <source>
        <dbReference type="SAM" id="MobiDB-lite"/>
    </source>
</evidence>
<evidence type="ECO:0000313" key="3">
    <source>
        <dbReference type="Proteomes" id="UP001620626"/>
    </source>
</evidence>
<dbReference type="EMBL" id="JBICBT010000242">
    <property type="protein sequence ID" value="KAL3119528.1"/>
    <property type="molecule type" value="Genomic_DNA"/>
</dbReference>
<feature type="compositionally biased region" description="Basic and acidic residues" evidence="1">
    <location>
        <begin position="27"/>
        <end position="40"/>
    </location>
</feature>
<sequence length="146" mass="17064">MSEENKKFPEVNPNSRQQHQQQQRKGPPIDDRISGRGGKKCWDERHFWGQRIKGMARKVPFFRRRMNPQIDPVHRVDNCLSIWVLEAKGVPAKRQFVCELSLDGQMMARTSTKVMEKQNKLKIRGIKMKLIKLLDVKPSFDALPRG</sequence>
<dbReference type="Proteomes" id="UP001620626">
    <property type="component" value="Unassembled WGS sequence"/>
</dbReference>
<organism evidence="2 3">
    <name type="scientific">Heterodera trifolii</name>
    <dbReference type="NCBI Taxonomy" id="157864"/>
    <lineage>
        <taxon>Eukaryota</taxon>
        <taxon>Metazoa</taxon>
        <taxon>Ecdysozoa</taxon>
        <taxon>Nematoda</taxon>
        <taxon>Chromadorea</taxon>
        <taxon>Rhabditida</taxon>
        <taxon>Tylenchina</taxon>
        <taxon>Tylenchomorpha</taxon>
        <taxon>Tylenchoidea</taxon>
        <taxon>Heteroderidae</taxon>
        <taxon>Heteroderinae</taxon>
        <taxon>Heterodera</taxon>
    </lineage>
</organism>
<gene>
    <name evidence="2" type="ORF">niasHT_010114</name>
</gene>
<protein>
    <submittedName>
        <fullName evidence="2">Uncharacterized protein</fullName>
    </submittedName>
</protein>